<reference evidence="2" key="1">
    <citation type="submission" date="2020-11" db="EMBL/GenBank/DDBJ databases">
        <title>Bacterial whole genome sequence for Panacibacter sp. DH6.</title>
        <authorList>
            <person name="Le V."/>
            <person name="Ko S."/>
            <person name="Ahn C.-Y."/>
            <person name="Oh H.-M."/>
        </authorList>
    </citation>
    <scope>NUCLEOTIDE SEQUENCE</scope>
    <source>
        <strain evidence="2">DH6</strain>
    </source>
</reference>
<sequence length="410" mass="45140">MINLQGTKNNYTNALLAAAIFCCGSCNNATEQHTVSENLDTLNYTVEAAPEWDAMFNRKHGWFGGDGIFSIPLNGVDTFSSTDTATVAFLFSDSMIGDIENDSLQPGYSMIHNSVALLKGRQPADSNISFEYVKEPGNKPGTLFTPAMPPAEKGDIYWLGDGFVNTALDSSLFIFGYIIHNTTDNDWGFAETGNMLIEIPKNSKPPYTNYTQTPTPFFIKGASDTASDQGSFGAGIFVNTKEAGISNGDGYVYVYGVRGKQKNVMAARVKPAQFKQFDEWTFFDGTNWVKDITKAAAITDSASNELSVTPLPDGRYIMVFTVNGLGYDVGIRVGKSPVGPFGKVMKIWNSDTLKSMSKQIFSYNAKAHPALSKPGELLISYNVNSFDFHKEIKQFPDLYRPRFIRLKIEP</sequence>
<name>A0A931GY44_9BACT</name>
<dbReference type="AlphaFoldDB" id="A0A931GY44"/>
<dbReference type="RefSeq" id="WP_196991426.1">
    <property type="nucleotide sequence ID" value="NZ_JADWYR010000002.1"/>
</dbReference>
<proteinExistence type="predicted"/>
<dbReference type="Pfam" id="PF13810">
    <property type="entry name" value="DUF4185"/>
    <property type="match status" value="1"/>
</dbReference>
<dbReference type="Proteomes" id="UP000628448">
    <property type="component" value="Unassembled WGS sequence"/>
</dbReference>
<organism evidence="2 3">
    <name type="scientific">Panacibacter microcysteis</name>
    <dbReference type="NCBI Taxonomy" id="2793269"/>
    <lineage>
        <taxon>Bacteria</taxon>
        <taxon>Pseudomonadati</taxon>
        <taxon>Bacteroidota</taxon>
        <taxon>Chitinophagia</taxon>
        <taxon>Chitinophagales</taxon>
        <taxon>Chitinophagaceae</taxon>
        <taxon>Panacibacter</taxon>
    </lineage>
</organism>
<feature type="domain" description="DUF4185" evidence="1">
    <location>
        <begin position="241"/>
        <end position="347"/>
    </location>
</feature>
<accession>A0A931GY44</accession>
<evidence type="ECO:0000313" key="2">
    <source>
        <dbReference type="EMBL" id="MBG9377339.1"/>
    </source>
</evidence>
<gene>
    <name evidence="2" type="ORF">I5907_13940</name>
</gene>
<keyword evidence="3" id="KW-1185">Reference proteome</keyword>
<dbReference type="InterPro" id="IPR025442">
    <property type="entry name" value="DUF4185"/>
</dbReference>
<evidence type="ECO:0000313" key="3">
    <source>
        <dbReference type="Proteomes" id="UP000628448"/>
    </source>
</evidence>
<protein>
    <submittedName>
        <fullName evidence="2">DUF4185 domain-containing protein</fullName>
    </submittedName>
</protein>
<comment type="caution">
    <text evidence="2">The sequence shown here is derived from an EMBL/GenBank/DDBJ whole genome shotgun (WGS) entry which is preliminary data.</text>
</comment>
<evidence type="ECO:0000259" key="1">
    <source>
        <dbReference type="Pfam" id="PF13810"/>
    </source>
</evidence>
<dbReference type="EMBL" id="JADWYR010000002">
    <property type="protein sequence ID" value="MBG9377339.1"/>
    <property type="molecule type" value="Genomic_DNA"/>
</dbReference>